<dbReference type="FunFam" id="2.10.10.10:FF:000003">
    <property type="entry name" value="binder of sperm protein homolog 1"/>
    <property type="match status" value="1"/>
</dbReference>
<dbReference type="Ensembl" id="ENSCAFT00020039454.1">
    <property type="protein sequence ID" value="ENSCAFP00020034169.1"/>
    <property type="gene ID" value="ENSCAFG00020026524.1"/>
</dbReference>
<dbReference type="InterPro" id="IPR036943">
    <property type="entry name" value="FN_type2_sf"/>
</dbReference>
<dbReference type="GO" id="GO:0009986">
    <property type="term" value="C:cell surface"/>
    <property type="evidence" value="ECO:0007669"/>
    <property type="project" value="TreeGrafter"/>
</dbReference>
<dbReference type="GO" id="GO:0033700">
    <property type="term" value="P:phospholipid efflux"/>
    <property type="evidence" value="ECO:0007669"/>
    <property type="project" value="UniProtKB-ARBA"/>
</dbReference>
<dbReference type="SUPFAM" id="SSF57440">
    <property type="entry name" value="Kringle-like"/>
    <property type="match status" value="2"/>
</dbReference>
<feature type="chain" id="PRO_5034177426" description="Fibronectin type-II domain-containing protein" evidence="8">
    <location>
        <begin position="18"/>
        <end position="150"/>
    </location>
</feature>
<dbReference type="GeneTree" id="ENSGT00940000162766"/>
<evidence type="ECO:0000313" key="11">
    <source>
        <dbReference type="Proteomes" id="UP000694391"/>
    </source>
</evidence>
<dbReference type="InterPro" id="IPR051666">
    <property type="entry name" value="SP_Capacitation_Regulator"/>
</dbReference>
<keyword evidence="11" id="KW-1185">Reference proteome</keyword>
<evidence type="ECO:0000256" key="6">
    <source>
        <dbReference type="ARBA" id="ARBA00023279"/>
    </source>
</evidence>
<dbReference type="Proteomes" id="UP000694391">
    <property type="component" value="Unplaced"/>
</dbReference>
<dbReference type="PRINTS" id="PR00013">
    <property type="entry name" value="FNTYPEII"/>
</dbReference>
<feature type="domain" description="Fibronectin type-II" evidence="9">
    <location>
        <begin position="78"/>
        <end position="126"/>
    </location>
</feature>
<feature type="signal peptide" evidence="8">
    <location>
        <begin position="1"/>
        <end position="17"/>
    </location>
</feature>
<keyword evidence="8" id="KW-0732">Signal</keyword>
<evidence type="ECO:0000313" key="10">
    <source>
        <dbReference type="Ensembl" id="ENSCAFP00020034169.1"/>
    </source>
</evidence>
<dbReference type="InterPro" id="IPR000562">
    <property type="entry name" value="FN_type2_dom"/>
</dbReference>
<evidence type="ECO:0000256" key="4">
    <source>
        <dbReference type="ARBA" id="ARBA00022737"/>
    </source>
</evidence>
<dbReference type="PANTHER" id="PTHR22918">
    <property type="entry name" value="SEMINAL PLASMA PROTEIN"/>
    <property type="match status" value="1"/>
</dbReference>
<dbReference type="GO" id="GO:1902492">
    <property type="term" value="P:positive regulation of sperm capacitation"/>
    <property type="evidence" value="ECO:0007669"/>
    <property type="project" value="UniProtKB-ARBA"/>
</dbReference>
<comment type="similarity">
    <text evidence="2">Belongs to the seminal plasma protein family.</text>
</comment>
<name>A0A8C0LRY4_CANLU</name>
<dbReference type="InterPro" id="IPR013806">
    <property type="entry name" value="Kringle-like"/>
</dbReference>
<evidence type="ECO:0000256" key="8">
    <source>
        <dbReference type="SAM" id="SignalP"/>
    </source>
</evidence>
<evidence type="ECO:0000256" key="1">
    <source>
        <dbReference type="ARBA" id="ARBA00004613"/>
    </source>
</evidence>
<feature type="domain" description="Fibronectin type-II" evidence="9">
    <location>
        <begin position="33"/>
        <end position="77"/>
    </location>
</feature>
<keyword evidence="4" id="KW-0677">Repeat</keyword>
<accession>A0A8C0LRY4</accession>
<reference evidence="10" key="1">
    <citation type="submission" date="2025-08" db="UniProtKB">
        <authorList>
            <consortium name="Ensembl"/>
        </authorList>
    </citation>
    <scope>IDENTIFICATION</scope>
</reference>
<sequence>MWYFLKLFLHSFNSFLSIYYERVTILVSEDALYQKDSCVFPFVYKGSSYFSCIKTNSFSPWCATRAVYNGQWKFCMADDYPRCIFPFIFRGKSHNSCITEGSFLRRLWCSVTSSFDENQQWKYCETNGEALEQGWSIWWGVGGTATHLLR</sequence>
<comment type="subcellular location">
    <subcellularLocation>
        <location evidence="1">Secreted</location>
    </subcellularLocation>
</comment>
<dbReference type="GO" id="GO:0005615">
    <property type="term" value="C:extracellular space"/>
    <property type="evidence" value="ECO:0007669"/>
    <property type="project" value="UniProtKB-ARBA"/>
</dbReference>
<dbReference type="Gene3D" id="2.10.10.10">
    <property type="entry name" value="Fibronectin, type II, collagen-binding"/>
    <property type="match status" value="2"/>
</dbReference>
<dbReference type="AlphaFoldDB" id="A0A8C0LRY4"/>
<dbReference type="PANTHER" id="PTHR22918:SF3">
    <property type="entry name" value="SEMINAL PLASMA PROTEIN HSP-1"/>
    <property type="match status" value="1"/>
</dbReference>
<dbReference type="PROSITE" id="PS00023">
    <property type="entry name" value="FN2_1"/>
    <property type="match status" value="1"/>
</dbReference>
<proteinExistence type="inferred from homology"/>
<reference evidence="10" key="2">
    <citation type="submission" date="2025-09" db="UniProtKB">
        <authorList>
            <consortium name="Ensembl"/>
        </authorList>
    </citation>
    <scope>IDENTIFICATION</scope>
</reference>
<dbReference type="PROSITE" id="PS51092">
    <property type="entry name" value="FN2_2"/>
    <property type="match status" value="2"/>
</dbReference>
<keyword evidence="6" id="KW-0278">Fertilization</keyword>
<feature type="disulfide bond" evidence="7">
    <location>
        <begin position="83"/>
        <end position="109"/>
    </location>
</feature>
<dbReference type="GO" id="GO:0007338">
    <property type="term" value="P:single fertilization"/>
    <property type="evidence" value="ECO:0007669"/>
    <property type="project" value="UniProtKB-KW"/>
</dbReference>
<dbReference type="GO" id="GO:0048240">
    <property type="term" value="P:sperm capacitation"/>
    <property type="evidence" value="ECO:0007669"/>
    <property type="project" value="TreeGrafter"/>
</dbReference>
<organism evidence="10 11">
    <name type="scientific">Canis lupus dingo</name>
    <name type="common">dingo</name>
    <dbReference type="NCBI Taxonomy" id="286419"/>
    <lineage>
        <taxon>Eukaryota</taxon>
        <taxon>Metazoa</taxon>
        <taxon>Chordata</taxon>
        <taxon>Craniata</taxon>
        <taxon>Vertebrata</taxon>
        <taxon>Euteleostomi</taxon>
        <taxon>Mammalia</taxon>
        <taxon>Eutheria</taxon>
        <taxon>Laurasiatheria</taxon>
        <taxon>Carnivora</taxon>
        <taxon>Caniformia</taxon>
        <taxon>Canidae</taxon>
        <taxon>Canis</taxon>
    </lineage>
</organism>
<keyword evidence="5 7" id="KW-1015">Disulfide bond</keyword>
<evidence type="ECO:0000256" key="5">
    <source>
        <dbReference type="ARBA" id="ARBA00023157"/>
    </source>
</evidence>
<dbReference type="CDD" id="cd00062">
    <property type="entry name" value="FN2"/>
    <property type="match status" value="1"/>
</dbReference>
<dbReference type="GO" id="GO:0008201">
    <property type="term" value="F:heparin binding"/>
    <property type="evidence" value="ECO:0007669"/>
    <property type="project" value="TreeGrafter"/>
</dbReference>
<evidence type="ECO:0000256" key="3">
    <source>
        <dbReference type="ARBA" id="ARBA00022525"/>
    </source>
</evidence>
<evidence type="ECO:0000256" key="2">
    <source>
        <dbReference type="ARBA" id="ARBA00010011"/>
    </source>
</evidence>
<dbReference type="SMART" id="SM00059">
    <property type="entry name" value="FN2"/>
    <property type="match status" value="2"/>
</dbReference>
<dbReference type="FunFam" id="2.10.10.10:FF:000005">
    <property type="entry name" value="Epididymal sperm binding protein 1"/>
    <property type="match status" value="1"/>
</dbReference>
<feature type="disulfide bond" evidence="7">
    <location>
        <begin position="97"/>
        <end position="124"/>
    </location>
</feature>
<comment type="caution">
    <text evidence="7">Lacks conserved residue(s) required for the propagation of feature annotation.</text>
</comment>
<dbReference type="Pfam" id="PF00040">
    <property type="entry name" value="fn2"/>
    <property type="match status" value="2"/>
</dbReference>
<evidence type="ECO:0000259" key="9">
    <source>
        <dbReference type="PROSITE" id="PS51092"/>
    </source>
</evidence>
<evidence type="ECO:0000256" key="7">
    <source>
        <dbReference type="PROSITE-ProRule" id="PRU00479"/>
    </source>
</evidence>
<protein>
    <recommendedName>
        <fullName evidence="9">Fibronectin type-II domain-containing protein</fullName>
    </recommendedName>
</protein>
<keyword evidence="3" id="KW-0964">Secreted</keyword>